<dbReference type="EMBL" id="OMOD01000172">
    <property type="protein sequence ID" value="SPF47563.1"/>
    <property type="molecule type" value="Genomic_DNA"/>
</dbReference>
<accession>A0A2U3L6N9</accession>
<organism evidence="1 2">
    <name type="scientific">Candidatus Sulfotelmatobacter kueseliae</name>
    <dbReference type="NCBI Taxonomy" id="2042962"/>
    <lineage>
        <taxon>Bacteria</taxon>
        <taxon>Pseudomonadati</taxon>
        <taxon>Acidobacteriota</taxon>
        <taxon>Terriglobia</taxon>
        <taxon>Terriglobales</taxon>
        <taxon>Candidatus Korobacteraceae</taxon>
        <taxon>Candidatus Sulfotelmatobacter</taxon>
    </lineage>
</organism>
<protein>
    <submittedName>
        <fullName evidence="1">Uncharacterized protein</fullName>
    </submittedName>
</protein>
<dbReference type="Proteomes" id="UP000238701">
    <property type="component" value="Unassembled WGS sequence"/>
</dbReference>
<reference evidence="2" key="1">
    <citation type="submission" date="2018-02" db="EMBL/GenBank/DDBJ databases">
        <authorList>
            <person name="Hausmann B."/>
        </authorList>
    </citation>
    <scope>NUCLEOTIDE SEQUENCE [LARGE SCALE GENOMIC DNA]</scope>
    <source>
        <strain evidence="2">Peat soil MAG SbA1</strain>
    </source>
</reference>
<evidence type="ECO:0000313" key="2">
    <source>
        <dbReference type="Proteomes" id="UP000238701"/>
    </source>
</evidence>
<name>A0A2U3L6N9_9BACT</name>
<gene>
    <name evidence="1" type="ORF">SBA1_750022</name>
</gene>
<sequence length="88" mass="9753">MRYAESVTFLTTVYHSKPAFEVPKLIARALGVKSRNPNSVSITRPTGELLYHGLARLTSDFEVCSGDAIKPLTQGEAIRVWITRPPKP</sequence>
<evidence type="ECO:0000313" key="1">
    <source>
        <dbReference type="EMBL" id="SPF47563.1"/>
    </source>
</evidence>
<proteinExistence type="predicted"/>
<dbReference type="AlphaFoldDB" id="A0A2U3L6N9"/>